<evidence type="ECO:0000313" key="2">
    <source>
        <dbReference type="Proteomes" id="UP000823773"/>
    </source>
</evidence>
<reference evidence="1" key="1">
    <citation type="submission" date="2021-03" db="EMBL/GenBank/DDBJ databases">
        <title>Genomic Encyclopedia of Type Strains, Phase IV (KMG-IV): sequencing the most valuable type-strain genomes for metagenomic binning, comparative biology and taxonomic classification.</title>
        <authorList>
            <person name="Goeker M."/>
        </authorList>
    </citation>
    <scope>NUCLEOTIDE SEQUENCE</scope>
    <source>
        <strain evidence="1">DSM 18131</strain>
    </source>
</reference>
<sequence>MTTFTSTLPAGEVLRSTAAAASMFSQRPFGPGARAGIHEPAALRRHPHIVRFAEVEADLDLLIDRAIAAIADGEPIDDEILGHYVHIASLVRAVSFREGKLLEQAVERLAKANPNITVLTQSLKLPLVKAALEAVSGNDWSCLDGIKLDCEAPAKGSYTPDLIVVNRARRTAYILDLKRSLASYGDTSRLEELKLKMMTSAMVLPDWLYKHHKRMMVDTVEVAIIDGASRPSDHATGIWALSEIDDLLEIDGVAACMAELRLRFGRRVQQLLEAEARKALGVMATVALGAAHSSTMPSKSLIALNGPARSYEDEQAIAARDEDDGDCDLGYFDDDQDEPEPVRIRVGFARRPRRH</sequence>
<organism evidence="1 2">
    <name type="scientific">Ensifer adhaerens</name>
    <name type="common">Sinorhizobium morelense</name>
    <dbReference type="NCBI Taxonomy" id="106592"/>
    <lineage>
        <taxon>Bacteria</taxon>
        <taxon>Pseudomonadati</taxon>
        <taxon>Pseudomonadota</taxon>
        <taxon>Alphaproteobacteria</taxon>
        <taxon>Hyphomicrobiales</taxon>
        <taxon>Rhizobiaceae</taxon>
        <taxon>Sinorhizobium/Ensifer group</taxon>
        <taxon>Ensifer</taxon>
    </lineage>
</organism>
<dbReference type="Proteomes" id="UP000823773">
    <property type="component" value="Unassembled WGS sequence"/>
</dbReference>
<name>A0ACC5SPB3_ENSAD</name>
<gene>
    <name evidence="1" type="ORF">J2Z19_000415</name>
</gene>
<comment type="caution">
    <text evidence="1">The sequence shown here is derived from an EMBL/GenBank/DDBJ whole genome shotgun (WGS) entry which is preliminary data.</text>
</comment>
<keyword evidence="2" id="KW-1185">Reference proteome</keyword>
<accession>A0ACC5SPB3</accession>
<proteinExistence type="predicted"/>
<dbReference type="EMBL" id="JAGGJR010000001">
    <property type="protein sequence ID" value="MBP1870718.1"/>
    <property type="molecule type" value="Genomic_DNA"/>
</dbReference>
<evidence type="ECO:0000313" key="1">
    <source>
        <dbReference type="EMBL" id="MBP1870718.1"/>
    </source>
</evidence>
<protein>
    <submittedName>
        <fullName evidence="1">Uncharacterized protein</fullName>
    </submittedName>
</protein>